<dbReference type="Gene3D" id="2.60.120.260">
    <property type="entry name" value="Galactose-binding domain-like"/>
    <property type="match status" value="1"/>
</dbReference>
<dbReference type="InterPro" id="IPR012291">
    <property type="entry name" value="CBM2_carb-bd_dom_sf"/>
</dbReference>
<evidence type="ECO:0000259" key="2">
    <source>
        <dbReference type="PROSITE" id="PS51173"/>
    </source>
</evidence>
<feature type="signal peptide" evidence="1">
    <location>
        <begin position="1"/>
        <end position="15"/>
    </location>
</feature>
<dbReference type="GO" id="GO:0004553">
    <property type="term" value="F:hydrolase activity, hydrolyzing O-glycosyl compounds"/>
    <property type="evidence" value="ECO:0007669"/>
    <property type="project" value="InterPro"/>
</dbReference>
<dbReference type="Pfam" id="PF00657">
    <property type="entry name" value="Lipase_GDSL"/>
    <property type="match status" value="1"/>
</dbReference>
<dbReference type="Pfam" id="PF17996">
    <property type="entry name" value="CE2_N"/>
    <property type="match status" value="1"/>
</dbReference>
<evidence type="ECO:0000256" key="1">
    <source>
        <dbReference type="SAM" id="SignalP"/>
    </source>
</evidence>
<dbReference type="InterPro" id="IPR008965">
    <property type="entry name" value="CBM2/CBM3_carb-bd_dom_sf"/>
</dbReference>
<dbReference type="GO" id="GO:0005975">
    <property type="term" value="P:carbohydrate metabolic process"/>
    <property type="evidence" value="ECO:0007669"/>
    <property type="project" value="InterPro"/>
</dbReference>
<dbReference type="PANTHER" id="PTHR37834:SF2">
    <property type="entry name" value="ESTERASE, SGNH HYDROLASE-TYPE"/>
    <property type="match status" value="1"/>
</dbReference>
<dbReference type="PROSITE" id="PS51173">
    <property type="entry name" value="CBM2"/>
    <property type="match status" value="1"/>
</dbReference>
<keyword evidence="4" id="KW-1185">Reference proteome</keyword>
<dbReference type="CDD" id="cd01831">
    <property type="entry name" value="Endoglucanase_E_like"/>
    <property type="match status" value="1"/>
</dbReference>
<keyword evidence="1" id="KW-0732">Signal</keyword>
<dbReference type="GO" id="GO:0030247">
    <property type="term" value="F:polysaccharide binding"/>
    <property type="evidence" value="ECO:0007669"/>
    <property type="project" value="UniProtKB-UniRule"/>
</dbReference>
<dbReference type="Gene3D" id="3.40.50.1110">
    <property type="entry name" value="SGNH hydrolase"/>
    <property type="match status" value="1"/>
</dbReference>
<dbReference type="Pfam" id="PF00553">
    <property type="entry name" value="CBM_2"/>
    <property type="match status" value="1"/>
</dbReference>
<comment type="caution">
    <text evidence="3">The sequence shown here is derived from an EMBL/GenBank/DDBJ whole genome shotgun (WGS) entry which is preliminary data.</text>
</comment>
<dbReference type="InterPro" id="IPR052762">
    <property type="entry name" value="PCW_deacetylase/CE"/>
</dbReference>
<dbReference type="InterPro" id="IPR001087">
    <property type="entry name" value="GDSL"/>
</dbReference>
<accession>A0A8J3QPY3</accession>
<name>A0A8J3QPY3_9ACTN</name>
<dbReference type="InterPro" id="IPR037461">
    <property type="entry name" value="CtCE2-like_dom"/>
</dbReference>
<sequence length="481" mass="50809">MLAAGTVAVALPATAAALGCSVTYSVTNQWPGGFNGAVAITNLGGPISSWTLTFDFPDSGQKVAQGWSANWSQSGTHVTAANASWNGSLATNASTSIGFTGSDTGANPVPTTFSLNGTVCTGAVNSPSPSPSTGTTSPPPTVKVLNQVNTAGRVQDNGSTVQYTWPGVYFEGRVHGTGVGIVLNDANNDYDVQVDGATVATVITPGQTTYWVNNLSNTDHTVRLVKRTESQWAAGQFGGFVAAPGGSILNKPVARSRQIEFIGDSYTAGYGNLSTTRDCSTNGGVTANSDADKSFGALTAHSLNADYQINAWSGMGMVRNYGGSSPGTDFRTYYDRTLQAVNTDPWPVPGTWRPQLVVVGLGINDFSTALNANEPWSTVDQLVAAYKTAYQGFIDKLRSRYGTNAIIVVSATLLSNTTVFASTAQQIVKDRNAAGDSRVYYWYYDDPNLDRMGCDWHPSAHDDQIISGLLNTFIATLPLHW</sequence>
<dbReference type="InterPro" id="IPR036514">
    <property type="entry name" value="SGNH_hydro_sf"/>
</dbReference>
<dbReference type="InterPro" id="IPR001919">
    <property type="entry name" value="CBD2"/>
</dbReference>
<dbReference type="PANTHER" id="PTHR37834">
    <property type="entry name" value="GDSL-LIKE LIPASE/ACYLHYDROLASE DOMAIN PROTEIN (AFU_ORTHOLOGUE AFUA_2G00620)"/>
    <property type="match status" value="1"/>
</dbReference>
<dbReference type="EMBL" id="BONZ01000023">
    <property type="protein sequence ID" value="GIH14326.1"/>
    <property type="molecule type" value="Genomic_DNA"/>
</dbReference>
<reference evidence="3" key="1">
    <citation type="submission" date="2021-01" db="EMBL/GenBank/DDBJ databases">
        <title>Whole genome shotgun sequence of Rugosimonospora africana NBRC 104875.</title>
        <authorList>
            <person name="Komaki H."/>
            <person name="Tamura T."/>
        </authorList>
    </citation>
    <scope>NUCLEOTIDE SEQUENCE</scope>
    <source>
        <strain evidence="3">NBRC 104875</strain>
    </source>
</reference>
<evidence type="ECO:0000313" key="3">
    <source>
        <dbReference type="EMBL" id="GIH14326.1"/>
    </source>
</evidence>
<dbReference type="AlphaFoldDB" id="A0A8J3QPY3"/>
<dbReference type="GO" id="GO:0052689">
    <property type="term" value="F:carboxylic ester hydrolase activity"/>
    <property type="evidence" value="ECO:0007669"/>
    <property type="project" value="InterPro"/>
</dbReference>
<proteinExistence type="predicted"/>
<evidence type="ECO:0000313" key="4">
    <source>
        <dbReference type="Proteomes" id="UP000642748"/>
    </source>
</evidence>
<feature type="chain" id="PRO_5035319043" description="CBM2 domain-containing protein" evidence="1">
    <location>
        <begin position="16"/>
        <end position="481"/>
    </location>
</feature>
<dbReference type="InterPro" id="IPR040794">
    <property type="entry name" value="CE2_N"/>
</dbReference>
<dbReference type="Proteomes" id="UP000642748">
    <property type="component" value="Unassembled WGS sequence"/>
</dbReference>
<organism evidence="3 4">
    <name type="scientific">Rugosimonospora africana</name>
    <dbReference type="NCBI Taxonomy" id="556532"/>
    <lineage>
        <taxon>Bacteria</taxon>
        <taxon>Bacillati</taxon>
        <taxon>Actinomycetota</taxon>
        <taxon>Actinomycetes</taxon>
        <taxon>Micromonosporales</taxon>
        <taxon>Micromonosporaceae</taxon>
        <taxon>Rugosimonospora</taxon>
    </lineage>
</organism>
<feature type="domain" description="CBM2" evidence="2">
    <location>
        <begin position="13"/>
        <end position="123"/>
    </location>
</feature>
<dbReference type="SMART" id="SM00637">
    <property type="entry name" value="CBD_II"/>
    <property type="match status" value="1"/>
</dbReference>
<dbReference type="Gene3D" id="2.60.40.290">
    <property type="match status" value="1"/>
</dbReference>
<dbReference type="SUPFAM" id="SSF52266">
    <property type="entry name" value="SGNH hydrolase"/>
    <property type="match status" value="1"/>
</dbReference>
<gene>
    <name evidence="3" type="ORF">Raf01_24980</name>
</gene>
<protein>
    <recommendedName>
        <fullName evidence="2">CBM2 domain-containing protein</fullName>
    </recommendedName>
</protein>
<dbReference type="SUPFAM" id="SSF49384">
    <property type="entry name" value="Carbohydrate-binding domain"/>
    <property type="match status" value="1"/>
</dbReference>